<reference evidence="2 3" key="1">
    <citation type="journal article" date="2022" name="Nat. Ecol. Evol.">
        <title>A masculinizing supergene underlies an exaggerated male reproductive morph in a spider.</title>
        <authorList>
            <person name="Hendrickx F."/>
            <person name="De Corte Z."/>
            <person name="Sonet G."/>
            <person name="Van Belleghem S.M."/>
            <person name="Kostlbacher S."/>
            <person name="Vangestel C."/>
        </authorList>
    </citation>
    <scope>NUCLEOTIDE SEQUENCE [LARGE SCALE GENOMIC DNA]</scope>
    <source>
        <strain evidence="2">W744_W776</strain>
    </source>
</reference>
<gene>
    <name evidence="2" type="ORF">JTE90_015192</name>
</gene>
<accession>A0AAV6V8K0</accession>
<organism evidence="2 3">
    <name type="scientific">Oedothorax gibbosus</name>
    <dbReference type="NCBI Taxonomy" id="931172"/>
    <lineage>
        <taxon>Eukaryota</taxon>
        <taxon>Metazoa</taxon>
        <taxon>Ecdysozoa</taxon>
        <taxon>Arthropoda</taxon>
        <taxon>Chelicerata</taxon>
        <taxon>Arachnida</taxon>
        <taxon>Araneae</taxon>
        <taxon>Araneomorphae</taxon>
        <taxon>Entelegynae</taxon>
        <taxon>Araneoidea</taxon>
        <taxon>Linyphiidae</taxon>
        <taxon>Erigoninae</taxon>
        <taxon>Oedothorax</taxon>
    </lineage>
</organism>
<evidence type="ECO:0000313" key="3">
    <source>
        <dbReference type="Proteomes" id="UP000827092"/>
    </source>
</evidence>
<feature type="region of interest" description="Disordered" evidence="1">
    <location>
        <begin position="26"/>
        <end position="47"/>
    </location>
</feature>
<name>A0AAV6V8K0_9ARAC</name>
<dbReference type="AlphaFoldDB" id="A0AAV6V8K0"/>
<evidence type="ECO:0000256" key="1">
    <source>
        <dbReference type="SAM" id="MobiDB-lite"/>
    </source>
</evidence>
<dbReference type="Proteomes" id="UP000827092">
    <property type="component" value="Unassembled WGS sequence"/>
</dbReference>
<keyword evidence="3" id="KW-1185">Reference proteome</keyword>
<evidence type="ECO:0000313" key="2">
    <source>
        <dbReference type="EMBL" id="KAG8192557.1"/>
    </source>
</evidence>
<protein>
    <submittedName>
        <fullName evidence="2">Uncharacterized protein</fullName>
    </submittedName>
</protein>
<sequence length="91" mass="10369">MIPGCYFVRKLDNSVSSPLMCVQDQAPPHSSNYPIRKLPPKDKGTSHFSQEAAHGINFAFEEESSQLKDSRDVDEQHAMFFFPYYIKCGPK</sequence>
<proteinExistence type="predicted"/>
<comment type="caution">
    <text evidence="2">The sequence shown here is derived from an EMBL/GenBank/DDBJ whole genome shotgun (WGS) entry which is preliminary data.</text>
</comment>
<dbReference type="EMBL" id="JAFNEN010000138">
    <property type="protein sequence ID" value="KAG8192557.1"/>
    <property type="molecule type" value="Genomic_DNA"/>
</dbReference>